<feature type="region of interest" description="Disordered" evidence="2">
    <location>
        <begin position="1"/>
        <end position="33"/>
    </location>
</feature>
<sequence length="341" mass="37384">MSNAFQSSLPSSSSSSHIDQSSPAPNFSPASAVSFSVPLHGRSSFAIGNGTWKPPANWNLHAPHTKKVPKAKKRTQEEEEITKRTAARVAARLAQDHAAVLNPDTETPFTDTIDVVNRLLPYHVFYQPKEDLDRKGKRKANDDLRAEIAETRFALKCFRRKQKLEERFRRVRIRSGERLAPDDQAVVLAQAVLDADRAENSRLNSELREARADLDKVEREKRAHIARSQPTPSVSQQYYRYPISYAQQPYGQAAAFTSPTPAATTSNTIPVQVPVASLPALHALGIQPVAAGTLVPGAIQPPAVLRGSSVDGTMLNLDINVSLLQSATGLAMMLNSLLTRQ</sequence>
<keyword evidence="5" id="KW-1185">Reference proteome</keyword>
<dbReference type="Proteomes" id="UP001219525">
    <property type="component" value="Unassembled WGS sequence"/>
</dbReference>
<dbReference type="InterPro" id="IPR015671">
    <property type="entry name" value="GSCR1_dom"/>
</dbReference>
<gene>
    <name evidence="4" type="ORF">GGX14DRAFT_517407</name>
</gene>
<feature type="domain" description="GLTSCR protein conserved" evidence="3">
    <location>
        <begin position="96"/>
        <end position="203"/>
    </location>
</feature>
<organism evidence="4 5">
    <name type="scientific">Mycena pura</name>
    <dbReference type="NCBI Taxonomy" id="153505"/>
    <lineage>
        <taxon>Eukaryota</taxon>
        <taxon>Fungi</taxon>
        <taxon>Dikarya</taxon>
        <taxon>Basidiomycota</taxon>
        <taxon>Agaricomycotina</taxon>
        <taxon>Agaricomycetes</taxon>
        <taxon>Agaricomycetidae</taxon>
        <taxon>Agaricales</taxon>
        <taxon>Marasmiineae</taxon>
        <taxon>Mycenaceae</taxon>
        <taxon>Mycena</taxon>
    </lineage>
</organism>
<evidence type="ECO:0000256" key="2">
    <source>
        <dbReference type="SAM" id="MobiDB-lite"/>
    </source>
</evidence>
<accession>A0AAD6YHQ2</accession>
<reference evidence="4" key="1">
    <citation type="submission" date="2023-03" db="EMBL/GenBank/DDBJ databases">
        <title>Massive genome expansion in bonnet fungi (Mycena s.s.) driven by repeated elements and novel gene families across ecological guilds.</title>
        <authorList>
            <consortium name="Lawrence Berkeley National Laboratory"/>
            <person name="Harder C.B."/>
            <person name="Miyauchi S."/>
            <person name="Viragh M."/>
            <person name="Kuo A."/>
            <person name="Thoen E."/>
            <person name="Andreopoulos B."/>
            <person name="Lu D."/>
            <person name="Skrede I."/>
            <person name="Drula E."/>
            <person name="Henrissat B."/>
            <person name="Morin E."/>
            <person name="Kohler A."/>
            <person name="Barry K."/>
            <person name="LaButti K."/>
            <person name="Morin E."/>
            <person name="Salamov A."/>
            <person name="Lipzen A."/>
            <person name="Mereny Z."/>
            <person name="Hegedus B."/>
            <person name="Baldrian P."/>
            <person name="Stursova M."/>
            <person name="Weitz H."/>
            <person name="Taylor A."/>
            <person name="Grigoriev I.V."/>
            <person name="Nagy L.G."/>
            <person name="Martin F."/>
            <person name="Kauserud H."/>
        </authorList>
    </citation>
    <scope>NUCLEOTIDE SEQUENCE</scope>
    <source>
        <strain evidence="4">9144</strain>
    </source>
</reference>
<evidence type="ECO:0000259" key="3">
    <source>
        <dbReference type="Pfam" id="PF15249"/>
    </source>
</evidence>
<feature type="compositionally biased region" description="Low complexity" evidence="2">
    <location>
        <begin position="7"/>
        <end position="33"/>
    </location>
</feature>
<feature type="region of interest" description="Disordered" evidence="2">
    <location>
        <begin position="54"/>
        <end position="80"/>
    </location>
</feature>
<proteinExistence type="predicted"/>
<evidence type="ECO:0000256" key="1">
    <source>
        <dbReference type="SAM" id="Coils"/>
    </source>
</evidence>
<dbReference type="AlphaFoldDB" id="A0AAD6YHQ2"/>
<dbReference type="Pfam" id="PF15249">
    <property type="entry name" value="GLTSCR1"/>
    <property type="match status" value="1"/>
</dbReference>
<feature type="compositionally biased region" description="Basic residues" evidence="2">
    <location>
        <begin position="63"/>
        <end position="73"/>
    </location>
</feature>
<dbReference type="EMBL" id="JARJCW010000013">
    <property type="protein sequence ID" value="KAJ7218007.1"/>
    <property type="molecule type" value="Genomic_DNA"/>
</dbReference>
<comment type="caution">
    <text evidence="4">The sequence shown here is derived from an EMBL/GenBank/DDBJ whole genome shotgun (WGS) entry which is preliminary data.</text>
</comment>
<keyword evidence="1" id="KW-0175">Coiled coil</keyword>
<protein>
    <recommendedName>
        <fullName evidence="3">GLTSCR protein conserved domain-containing protein</fullName>
    </recommendedName>
</protein>
<feature type="coiled-coil region" evidence="1">
    <location>
        <begin position="193"/>
        <end position="227"/>
    </location>
</feature>
<name>A0AAD6YHQ2_9AGAR</name>
<evidence type="ECO:0000313" key="5">
    <source>
        <dbReference type="Proteomes" id="UP001219525"/>
    </source>
</evidence>
<evidence type="ECO:0000313" key="4">
    <source>
        <dbReference type="EMBL" id="KAJ7218007.1"/>
    </source>
</evidence>